<accession>A0A930HZV1</accession>
<dbReference type="InterPro" id="IPR027372">
    <property type="entry name" value="Phytase-like_dom"/>
</dbReference>
<evidence type="ECO:0000313" key="2">
    <source>
        <dbReference type="EMBL" id="MBF1415094.1"/>
    </source>
</evidence>
<dbReference type="AlphaFoldDB" id="A0A930HZV1"/>
<protein>
    <submittedName>
        <fullName evidence="2">Esterase-like activity of phytase family protein</fullName>
    </submittedName>
</protein>
<evidence type="ECO:0000313" key="3">
    <source>
        <dbReference type="Proteomes" id="UP000757461"/>
    </source>
</evidence>
<name>A0A930HZV1_9BACT</name>
<dbReference type="RefSeq" id="WP_036868986.1">
    <property type="nucleotide sequence ID" value="NZ_JAHXCO010000020.1"/>
</dbReference>
<evidence type="ECO:0000259" key="1">
    <source>
        <dbReference type="Pfam" id="PF13449"/>
    </source>
</evidence>
<organism evidence="2 3">
    <name type="scientific">Prevotella histicola</name>
    <dbReference type="NCBI Taxonomy" id="470565"/>
    <lineage>
        <taxon>Bacteria</taxon>
        <taxon>Pseudomonadati</taxon>
        <taxon>Bacteroidota</taxon>
        <taxon>Bacteroidia</taxon>
        <taxon>Bacteroidales</taxon>
        <taxon>Prevotellaceae</taxon>
        <taxon>Prevotella</taxon>
    </lineage>
</organism>
<feature type="domain" description="Phytase-like" evidence="1">
    <location>
        <begin position="38"/>
        <end position="318"/>
    </location>
</feature>
<reference evidence="2" key="1">
    <citation type="submission" date="2020-04" db="EMBL/GenBank/DDBJ databases">
        <title>Deep metagenomics examines the oral microbiome during advanced dental caries in children, revealing novel taxa and co-occurrences with host molecules.</title>
        <authorList>
            <person name="Baker J.L."/>
            <person name="Morton J.T."/>
            <person name="Dinis M."/>
            <person name="Alvarez R."/>
            <person name="Tran N.C."/>
            <person name="Knight R."/>
            <person name="Edlund A."/>
        </authorList>
    </citation>
    <scope>NUCLEOTIDE SEQUENCE</scope>
    <source>
        <strain evidence="2">JCVI_25_bin.9</strain>
    </source>
</reference>
<proteinExistence type="predicted"/>
<dbReference type="EMBL" id="JABZSQ010000091">
    <property type="protein sequence ID" value="MBF1415094.1"/>
    <property type="molecule type" value="Genomic_DNA"/>
</dbReference>
<dbReference type="Pfam" id="PF13449">
    <property type="entry name" value="Phytase-like"/>
    <property type="match status" value="1"/>
</dbReference>
<sequence>MYRRLFFLLIIFHSLSIFGQTLIRMNSQHSFQKDVPKGNYSGLTWLGGERYAIVSDKAPQSGFFIFRIQIDSINGDIINIRTEGFRSSGVKNHDEEDIAFFPKDSTVFISRESDNKIMEYSLVGQLTGRELLIPPVFNDATTQYGFEALTYNKMTHRFWSTSESTLKGDGKQADSKNSVRNKLRIQSFNDSLQPMEQYIYLMDTPKSHASASVFAMGVPAIVALDNAKLLILEREFAVKPGKIGSYVINKIYAVDPSTEEPIHMDLPLPSTPPYMKKHLIVEWKTSLSLFRQDLANYEGMCLGPKLVDGNQVIILCADSQDQYKGILQDWFKTIVISPK</sequence>
<comment type="caution">
    <text evidence="2">The sequence shown here is derived from an EMBL/GenBank/DDBJ whole genome shotgun (WGS) entry which is preliminary data.</text>
</comment>
<dbReference type="Proteomes" id="UP000757461">
    <property type="component" value="Unassembled WGS sequence"/>
</dbReference>
<gene>
    <name evidence="2" type="ORF">HXN33_05880</name>
</gene>